<keyword evidence="4 10" id="KW-0436">Ligase</keyword>
<reference evidence="13" key="1">
    <citation type="journal article" date="2022" name="Cell">
        <title>Design, construction, and in vivo augmentation of a complex gut microbiome.</title>
        <authorList>
            <person name="Cheng A.G."/>
            <person name="Ho P.Y."/>
            <person name="Aranda-Diaz A."/>
            <person name="Jain S."/>
            <person name="Yu F.B."/>
            <person name="Meng X."/>
            <person name="Wang M."/>
            <person name="Iakiviak M."/>
            <person name="Nagashima K."/>
            <person name="Zhao A."/>
            <person name="Murugkar P."/>
            <person name="Patil A."/>
            <person name="Atabakhsh K."/>
            <person name="Weakley A."/>
            <person name="Yan J."/>
            <person name="Brumbaugh A.R."/>
            <person name="Higginbottom S."/>
            <person name="Dimas A."/>
            <person name="Shiver A.L."/>
            <person name="Deutschbauer A."/>
            <person name="Neff N."/>
            <person name="Sonnenburg J.L."/>
            <person name="Huang K.C."/>
            <person name="Fischbach M.A."/>
        </authorList>
    </citation>
    <scope>NUCLEOTIDE SEQUENCE</scope>
    <source>
        <strain evidence="13">DSM 19829</strain>
    </source>
</reference>
<evidence type="ECO:0000313" key="13">
    <source>
        <dbReference type="EMBL" id="UWP61382.1"/>
    </source>
</evidence>
<dbReference type="InterPro" id="IPR011095">
    <property type="entry name" value="Dala_Dala_lig_C"/>
</dbReference>
<dbReference type="EMBL" id="CP102290">
    <property type="protein sequence ID" value="UWP61382.1"/>
    <property type="molecule type" value="Genomic_DNA"/>
</dbReference>
<evidence type="ECO:0000259" key="12">
    <source>
        <dbReference type="PROSITE" id="PS50975"/>
    </source>
</evidence>
<evidence type="ECO:0000256" key="11">
    <source>
        <dbReference type="PROSITE-ProRule" id="PRU00409"/>
    </source>
</evidence>
<dbReference type="SUPFAM" id="SSF52440">
    <property type="entry name" value="PreATP-grasp domain"/>
    <property type="match status" value="1"/>
</dbReference>
<dbReference type="Proteomes" id="UP001060164">
    <property type="component" value="Chromosome"/>
</dbReference>
<dbReference type="PROSITE" id="PS00843">
    <property type="entry name" value="DALA_DALA_LIGASE_1"/>
    <property type="match status" value="1"/>
</dbReference>
<feature type="domain" description="ATP-grasp" evidence="12">
    <location>
        <begin position="141"/>
        <end position="337"/>
    </location>
</feature>
<dbReference type="InterPro" id="IPR013815">
    <property type="entry name" value="ATP_grasp_subdomain_1"/>
</dbReference>
<evidence type="ECO:0000256" key="7">
    <source>
        <dbReference type="ARBA" id="ARBA00022960"/>
    </source>
</evidence>
<dbReference type="InterPro" id="IPR011761">
    <property type="entry name" value="ATP-grasp"/>
</dbReference>
<dbReference type="PROSITE" id="PS00844">
    <property type="entry name" value="DALA_DALA_LIGASE_2"/>
    <property type="match status" value="1"/>
</dbReference>
<evidence type="ECO:0000256" key="10">
    <source>
        <dbReference type="HAMAP-Rule" id="MF_00047"/>
    </source>
</evidence>
<keyword evidence="9 10" id="KW-0961">Cell wall biogenesis/degradation</keyword>
<evidence type="ECO:0000256" key="9">
    <source>
        <dbReference type="ARBA" id="ARBA00023316"/>
    </source>
</evidence>
<dbReference type="PANTHER" id="PTHR23132:SF23">
    <property type="entry name" value="D-ALANINE--D-ALANINE LIGASE B"/>
    <property type="match status" value="1"/>
</dbReference>
<dbReference type="HAMAP" id="MF_00047">
    <property type="entry name" value="Dala_Dala_lig"/>
    <property type="match status" value="1"/>
</dbReference>
<comment type="function">
    <text evidence="10">Cell wall formation.</text>
</comment>
<dbReference type="InterPro" id="IPR016185">
    <property type="entry name" value="PreATP-grasp_dom_sf"/>
</dbReference>
<dbReference type="SUPFAM" id="SSF56059">
    <property type="entry name" value="Glutathione synthetase ATP-binding domain-like"/>
    <property type="match status" value="1"/>
</dbReference>
<dbReference type="NCBIfam" id="TIGR01205">
    <property type="entry name" value="D_ala_D_alaTIGR"/>
    <property type="match status" value="1"/>
</dbReference>
<gene>
    <name evidence="10" type="primary">ddl</name>
    <name evidence="13" type="ORF">NQ502_07925</name>
</gene>
<dbReference type="EC" id="6.3.2.4" evidence="10"/>
<dbReference type="PIRSF" id="PIRSF039102">
    <property type="entry name" value="Ddl/VanB"/>
    <property type="match status" value="1"/>
</dbReference>
<comment type="subcellular location">
    <subcellularLocation>
        <location evidence="1 10">Cytoplasm</location>
    </subcellularLocation>
</comment>
<comment type="catalytic activity">
    <reaction evidence="10">
        <text>2 D-alanine + ATP = D-alanyl-D-alanine + ADP + phosphate + H(+)</text>
        <dbReference type="Rhea" id="RHEA:11224"/>
        <dbReference type="ChEBI" id="CHEBI:15378"/>
        <dbReference type="ChEBI" id="CHEBI:30616"/>
        <dbReference type="ChEBI" id="CHEBI:43474"/>
        <dbReference type="ChEBI" id="CHEBI:57416"/>
        <dbReference type="ChEBI" id="CHEBI:57822"/>
        <dbReference type="ChEBI" id="CHEBI:456216"/>
        <dbReference type="EC" id="6.3.2.4"/>
    </reaction>
</comment>
<accession>A0ABY5VLU7</accession>
<dbReference type="Pfam" id="PF07478">
    <property type="entry name" value="Dala_Dala_lig_C"/>
    <property type="match status" value="1"/>
</dbReference>
<keyword evidence="8 10" id="KW-0573">Peptidoglycan synthesis</keyword>
<evidence type="ECO:0000256" key="4">
    <source>
        <dbReference type="ARBA" id="ARBA00022598"/>
    </source>
</evidence>
<sequence length="348" mass="37912">MKVVVLAGGISTERDVSIVSGTMVCKALRERGHRAVLLDVFIGREPEESEDAFPADYDLEADIAYIKSYNGRIEDLKKEKRDFFGPNVLKLCREADIVFLALHGENGENGKVQGAFDLFNIRYTGTGCLGSALSMDKGLSKTILQDGGVPVPGGIVLKKGECSTLLADYDMEFPVVVKPCCGGSSVGVFIVHDQTAYEDAVASAFAYEDEIVVEDYICGREFSVGVVEGKAYPVIEIAPVEGFYDYKNKYSAGAAVETCPAQLTEEQTRRMQAYAEEGSRLLMNEGYSRLDFLMDGEGNIFCLEANTLPGMTPTSLLPQEAKAAGIGFPELCELLIQCSLKKYEKSVE</sequence>
<keyword evidence="7 10" id="KW-0133">Cell shape</keyword>
<keyword evidence="14" id="KW-1185">Reference proteome</keyword>
<keyword evidence="3 10" id="KW-0963">Cytoplasm</keyword>
<dbReference type="Gene3D" id="3.30.1490.20">
    <property type="entry name" value="ATP-grasp fold, A domain"/>
    <property type="match status" value="1"/>
</dbReference>
<evidence type="ECO:0000256" key="5">
    <source>
        <dbReference type="ARBA" id="ARBA00022741"/>
    </source>
</evidence>
<evidence type="ECO:0000256" key="3">
    <source>
        <dbReference type="ARBA" id="ARBA00022490"/>
    </source>
</evidence>
<comment type="similarity">
    <text evidence="2 10">Belongs to the D-alanine--D-alanine ligase family.</text>
</comment>
<evidence type="ECO:0000313" key="14">
    <source>
        <dbReference type="Proteomes" id="UP001060164"/>
    </source>
</evidence>
<evidence type="ECO:0000256" key="1">
    <source>
        <dbReference type="ARBA" id="ARBA00004496"/>
    </source>
</evidence>
<organism evidence="13 14">
    <name type="scientific">Ruminococcus gauvreauii</name>
    <dbReference type="NCBI Taxonomy" id="438033"/>
    <lineage>
        <taxon>Bacteria</taxon>
        <taxon>Bacillati</taxon>
        <taxon>Bacillota</taxon>
        <taxon>Clostridia</taxon>
        <taxon>Eubacteriales</taxon>
        <taxon>Oscillospiraceae</taxon>
        <taxon>Ruminococcus</taxon>
    </lineage>
</organism>
<dbReference type="InterPro" id="IPR011127">
    <property type="entry name" value="Dala_Dala_lig_N"/>
</dbReference>
<evidence type="ECO:0000256" key="2">
    <source>
        <dbReference type="ARBA" id="ARBA00010871"/>
    </source>
</evidence>
<protein>
    <recommendedName>
        <fullName evidence="10">D-alanine--D-alanine ligase</fullName>
        <ecNumber evidence="10">6.3.2.4</ecNumber>
    </recommendedName>
    <alternativeName>
        <fullName evidence="10">D-Ala-D-Ala ligase</fullName>
    </alternativeName>
    <alternativeName>
        <fullName evidence="10">D-alanylalanine synthetase</fullName>
    </alternativeName>
</protein>
<dbReference type="PANTHER" id="PTHR23132">
    <property type="entry name" value="D-ALANINE--D-ALANINE LIGASE"/>
    <property type="match status" value="1"/>
</dbReference>
<dbReference type="Gene3D" id="3.40.50.20">
    <property type="match status" value="1"/>
</dbReference>
<keyword evidence="6 11" id="KW-0067">ATP-binding</keyword>
<dbReference type="InterPro" id="IPR005905">
    <property type="entry name" value="D_ala_D_ala"/>
</dbReference>
<dbReference type="Pfam" id="PF01820">
    <property type="entry name" value="Dala_Dala_lig_N"/>
    <property type="match status" value="1"/>
</dbReference>
<dbReference type="InterPro" id="IPR000291">
    <property type="entry name" value="D-Ala_lig_Van_CS"/>
</dbReference>
<evidence type="ECO:0000256" key="6">
    <source>
        <dbReference type="ARBA" id="ARBA00022840"/>
    </source>
</evidence>
<dbReference type="PROSITE" id="PS50975">
    <property type="entry name" value="ATP_GRASP"/>
    <property type="match status" value="1"/>
</dbReference>
<dbReference type="Gene3D" id="3.30.470.20">
    <property type="entry name" value="ATP-grasp fold, B domain"/>
    <property type="match status" value="1"/>
</dbReference>
<name>A0ABY5VLU7_9FIRM</name>
<dbReference type="GO" id="GO:0016874">
    <property type="term" value="F:ligase activity"/>
    <property type="evidence" value="ECO:0007669"/>
    <property type="project" value="UniProtKB-KW"/>
</dbReference>
<dbReference type="NCBIfam" id="NF002378">
    <property type="entry name" value="PRK01372.1"/>
    <property type="match status" value="1"/>
</dbReference>
<keyword evidence="5 11" id="KW-0547">Nucleotide-binding</keyword>
<comment type="pathway">
    <text evidence="10">Cell wall biogenesis; peptidoglycan biosynthesis.</text>
</comment>
<proteinExistence type="inferred from homology"/>
<evidence type="ECO:0000256" key="8">
    <source>
        <dbReference type="ARBA" id="ARBA00022984"/>
    </source>
</evidence>